<feature type="compositionally biased region" description="Basic and acidic residues" evidence="3">
    <location>
        <begin position="437"/>
        <end position="453"/>
    </location>
</feature>
<feature type="domain" description="Tr-type G" evidence="4">
    <location>
        <begin position="17"/>
        <end position="261"/>
    </location>
</feature>
<dbReference type="GO" id="GO:0005829">
    <property type="term" value="C:cytosol"/>
    <property type="evidence" value="ECO:0007669"/>
    <property type="project" value="TreeGrafter"/>
</dbReference>
<dbReference type="EMBL" id="BMAO01032192">
    <property type="protein sequence ID" value="GFQ80443.1"/>
    <property type="molecule type" value="Genomic_DNA"/>
</dbReference>
<dbReference type="InterPro" id="IPR056752">
    <property type="entry name" value="EFL1"/>
</dbReference>
<dbReference type="PANTHER" id="PTHR42908">
    <property type="entry name" value="TRANSLATION ELONGATION FACTOR-RELATED"/>
    <property type="match status" value="1"/>
</dbReference>
<dbReference type="CDD" id="cd01681">
    <property type="entry name" value="aeEF2_snRNP_like_IV"/>
    <property type="match status" value="1"/>
</dbReference>
<dbReference type="FunFam" id="3.40.50.300:FF:000746">
    <property type="entry name" value="Ribosome assembly protein 1"/>
    <property type="match status" value="1"/>
</dbReference>
<dbReference type="InterPro" id="IPR009000">
    <property type="entry name" value="Transl_B-barrel_sf"/>
</dbReference>
<dbReference type="Pfam" id="PF14492">
    <property type="entry name" value="EFG_III"/>
    <property type="match status" value="1"/>
</dbReference>
<dbReference type="Pfam" id="PF25118">
    <property type="entry name" value="EFL1"/>
    <property type="match status" value="1"/>
</dbReference>
<dbReference type="FunFam" id="3.30.70.870:FF:000002">
    <property type="entry name" value="Translation elongation factor 2"/>
    <property type="match status" value="1"/>
</dbReference>
<dbReference type="SUPFAM" id="SSF54211">
    <property type="entry name" value="Ribosomal protein S5 domain 2-like"/>
    <property type="match status" value="1"/>
</dbReference>
<dbReference type="GO" id="GO:0043022">
    <property type="term" value="F:ribosome binding"/>
    <property type="evidence" value="ECO:0007669"/>
    <property type="project" value="TreeGrafter"/>
</dbReference>
<dbReference type="PRINTS" id="PR00315">
    <property type="entry name" value="ELONGATNFCT"/>
</dbReference>
<dbReference type="Gene3D" id="3.90.1430.10">
    <property type="entry name" value="Yeast translation eEF2 (G' domain)"/>
    <property type="match status" value="1"/>
</dbReference>
<protein>
    <submittedName>
        <fullName evidence="5">Elongation factor-like GTPase 1</fullName>
    </submittedName>
</protein>
<dbReference type="InterPro" id="IPR014721">
    <property type="entry name" value="Ribsml_uS5_D2-typ_fold_subgr"/>
</dbReference>
<gene>
    <name evidence="5" type="primary">EFL1</name>
    <name evidence="5" type="ORF">TNCT_354891</name>
</gene>
<dbReference type="Gene3D" id="3.40.50.300">
    <property type="entry name" value="P-loop containing nucleotide triphosphate hydrolases"/>
    <property type="match status" value="1"/>
</dbReference>
<evidence type="ECO:0000256" key="2">
    <source>
        <dbReference type="ARBA" id="ARBA00023134"/>
    </source>
</evidence>
<dbReference type="GO" id="GO:0042256">
    <property type="term" value="P:cytosolic ribosome assembly"/>
    <property type="evidence" value="ECO:0007669"/>
    <property type="project" value="TreeGrafter"/>
</dbReference>
<dbReference type="GO" id="GO:0003924">
    <property type="term" value="F:GTPase activity"/>
    <property type="evidence" value="ECO:0007669"/>
    <property type="project" value="InterPro"/>
</dbReference>
<dbReference type="Proteomes" id="UP000887116">
    <property type="component" value="Unassembled WGS sequence"/>
</dbReference>
<keyword evidence="1" id="KW-0547">Nucleotide-binding</keyword>
<comment type="caution">
    <text evidence="5">The sequence shown here is derived from an EMBL/GenBank/DDBJ whole genome shotgun (WGS) entry which is preliminary data.</text>
</comment>
<dbReference type="SUPFAM" id="SSF52540">
    <property type="entry name" value="P-loop containing nucleoside triphosphate hydrolases"/>
    <property type="match status" value="1"/>
</dbReference>
<dbReference type="CDD" id="cd01885">
    <property type="entry name" value="EF2"/>
    <property type="match status" value="1"/>
</dbReference>
<organism evidence="5 6">
    <name type="scientific">Trichonephila clavata</name>
    <name type="common">Joro spider</name>
    <name type="synonym">Nephila clavata</name>
    <dbReference type="NCBI Taxonomy" id="2740835"/>
    <lineage>
        <taxon>Eukaryota</taxon>
        <taxon>Metazoa</taxon>
        <taxon>Ecdysozoa</taxon>
        <taxon>Arthropoda</taxon>
        <taxon>Chelicerata</taxon>
        <taxon>Arachnida</taxon>
        <taxon>Araneae</taxon>
        <taxon>Araneomorphae</taxon>
        <taxon>Entelegynae</taxon>
        <taxon>Araneoidea</taxon>
        <taxon>Nephilidae</taxon>
        <taxon>Trichonephila</taxon>
    </lineage>
</organism>
<feature type="compositionally biased region" description="Polar residues" evidence="3">
    <location>
        <begin position="460"/>
        <end position="469"/>
    </location>
</feature>
<name>A0A8X6GDZ2_TRICU</name>
<dbReference type="AlphaFoldDB" id="A0A8X6GDZ2"/>
<sequence length="980" mass="109327">MKATTQEVLAALQKNPKYIRHICILAHVDHGKTTLADALVASNGIISQKMAGKIRYMDSRKDEQERGITMKSSAIAIHYQKDKEHYLINVIDSPGHVDFAEEISTAVRLCDGAIILVDVVEGICPQTKVALRQAWIGHIRPLLVLNKIDRLILEWKLTPLDAYARLVLILEQVNAVVGELFCSDVLKKSENKSNADSKPQNGDVQGFDWSSGLDDSDDSSVYFSPEQGNVVFASALDGWGFGVSHFAKLFASKLGAKEDLLKRTLWGDFYFNSKTKQILKGAQAKLKRPLFVQFILENIWSVYNAVLVQKDKLMIDKIVKSLNLVIPVRDANHKDTKIQLQAIFGQWLPLSSAVLEMVCNFVPSPLELSEEKVESLMCSSSLKFDVLPPETRNLKSDFLNCSSSKDAPVIVCISKMFPTERRMLPENRQKPLTPEEIAERRERARQRRAERNNENATTESQPPVSSDISNPIFGDSNDTEKIAEEDTAFIAFARVYSGTICKGQQLYVLGPKHDPAKALKMNIPMSEEITVHDLHPEQHITLATVKSLYLLMGKELMELDEVPAGNVIGIGGLQDHVLKSATLSSSIACPSFIDLCPSSVPIMRVALEPSHPREMPALVKGLRLLNQADPCVQVFVQETGEHVLVSSGEVHLQRCVDDLKERFAKIGINVSSPIIPFRETIIPPPKMDMVNEVIEEKNQQKNVSKMEKNEIDANRNGCILIKTSNKLSSIKIRAKPLPPEITKLLEENTSLLKILDQVYHSRNNGESDDILTHDTIIALDKLKKSLEKHFIEAGNEWKDVVDQIWSFGPRRCGPNILLNRIPNYKRPSIWTTTSIHLNFDSPHMNYDSTFISGFQLATLCGPLCDEPMMGVCFIVEDWSFDKDPLTVVVDDSVDISVKTELNDTTTTSKEMKNVSKQSDTSSVESSELSSSNSTPFGPFTGQIMSSVKEACKKAFQAQPQRLMSAMYSCNIQVPADMLGK</sequence>
<keyword evidence="5" id="KW-0648">Protein biosynthesis</keyword>
<dbReference type="GO" id="GO:0005525">
    <property type="term" value="F:GTP binding"/>
    <property type="evidence" value="ECO:0007669"/>
    <property type="project" value="UniProtKB-KW"/>
</dbReference>
<dbReference type="CDD" id="cd16268">
    <property type="entry name" value="EF2_II"/>
    <property type="match status" value="1"/>
</dbReference>
<evidence type="ECO:0000313" key="6">
    <source>
        <dbReference type="Proteomes" id="UP000887116"/>
    </source>
</evidence>
<dbReference type="FunFam" id="3.90.1430.10:FF:000002">
    <property type="entry name" value="Elongation factor like GTPase 1"/>
    <property type="match status" value="1"/>
</dbReference>
<proteinExistence type="predicted"/>
<dbReference type="InterPro" id="IPR005225">
    <property type="entry name" value="Small_GTP-bd"/>
</dbReference>
<dbReference type="SUPFAM" id="SSF50447">
    <property type="entry name" value="Translation proteins"/>
    <property type="match status" value="1"/>
</dbReference>
<keyword evidence="2" id="KW-0342">GTP-binding</keyword>
<evidence type="ECO:0000256" key="1">
    <source>
        <dbReference type="ARBA" id="ARBA00022741"/>
    </source>
</evidence>
<dbReference type="InterPro" id="IPR000795">
    <property type="entry name" value="T_Tr_GTP-bd_dom"/>
</dbReference>
<evidence type="ECO:0000259" key="4">
    <source>
        <dbReference type="PROSITE" id="PS51722"/>
    </source>
</evidence>
<dbReference type="Gene3D" id="3.30.70.870">
    <property type="entry name" value="Elongation Factor G (Translational Gtpase), domain 3"/>
    <property type="match status" value="1"/>
</dbReference>
<dbReference type="InterPro" id="IPR041095">
    <property type="entry name" value="EFG_II"/>
</dbReference>
<keyword evidence="6" id="KW-1185">Reference proteome</keyword>
<dbReference type="OrthoDB" id="364892at2759"/>
<dbReference type="InterPro" id="IPR020568">
    <property type="entry name" value="Ribosomal_Su5_D2-typ_SF"/>
</dbReference>
<feature type="compositionally biased region" description="Low complexity" evidence="3">
    <location>
        <begin position="915"/>
        <end position="933"/>
    </location>
</feature>
<evidence type="ECO:0000256" key="3">
    <source>
        <dbReference type="SAM" id="MobiDB-lite"/>
    </source>
</evidence>
<dbReference type="GO" id="GO:1990904">
    <property type="term" value="C:ribonucleoprotein complex"/>
    <property type="evidence" value="ECO:0007669"/>
    <property type="project" value="TreeGrafter"/>
</dbReference>
<dbReference type="SUPFAM" id="SSF54980">
    <property type="entry name" value="EF-G C-terminal domain-like"/>
    <property type="match status" value="1"/>
</dbReference>
<dbReference type="CDD" id="cd16261">
    <property type="entry name" value="EF2_snRNP_III"/>
    <property type="match status" value="1"/>
</dbReference>
<dbReference type="GO" id="GO:0003746">
    <property type="term" value="F:translation elongation factor activity"/>
    <property type="evidence" value="ECO:0007669"/>
    <property type="project" value="UniProtKB-KW"/>
</dbReference>
<dbReference type="PROSITE" id="PS51722">
    <property type="entry name" value="G_TR_2"/>
    <property type="match status" value="1"/>
</dbReference>
<dbReference type="Pfam" id="PF00009">
    <property type="entry name" value="GTP_EFTU"/>
    <property type="match status" value="1"/>
</dbReference>
<dbReference type="Gene3D" id="3.30.230.10">
    <property type="match status" value="1"/>
</dbReference>
<keyword evidence="5" id="KW-0251">Elongation factor</keyword>
<evidence type="ECO:0000313" key="5">
    <source>
        <dbReference type="EMBL" id="GFQ80443.1"/>
    </source>
</evidence>
<feature type="region of interest" description="Disordered" evidence="3">
    <location>
        <begin position="904"/>
        <end position="937"/>
    </location>
</feature>
<dbReference type="InterPro" id="IPR035647">
    <property type="entry name" value="EFG_III/V"/>
</dbReference>
<dbReference type="Gene3D" id="2.40.30.10">
    <property type="entry name" value="Translation factors"/>
    <property type="match status" value="1"/>
</dbReference>
<accession>A0A8X6GDZ2</accession>
<feature type="region of interest" description="Disordered" evidence="3">
    <location>
        <begin position="423"/>
        <end position="478"/>
    </location>
</feature>
<dbReference type="InterPro" id="IPR027417">
    <property type="entry name" value="P-loop_NTPase"/>
</dbReference>
<dbReference type="PANTHER" id="PTHR42908:SF3">
    <property type="entry name" value="ELONGATION FACTOR-LIKE GTPASE 1"/>
    <property type="match status" value="1"/>
</dbReference>
<dbReference type="NCBIfam" id="TIGR00231">
    <property type="entry name" value="small_GTP"/>
    <property type="match status" value="1"/>
</dbReference>
<reference evidence="5" key="1">
    <citation type="submission" date="2020-07" db="EMBL/GenBank/DDBJ databases">
        <title>Multicomponent nature underlies the extraordinary mechanical properties of spider dragline silk.</title>
        <authorList>
            <person name="Kono N."/>
            <person name="Nakamura H."/>
            <person name="Mori M."/>
            <person name="Yoshida Y."/>
            <person name="Ohtoshi R."/>
            <person name="Malay A.D."/>
            <person name="Moran D.A.P."/>
            <person name="Tomita M."/>
            <person name="Numata K."/>
            <person name="Arakawa K."/>
        </authorList>
    </citation>
    <scope>NUCLEOTIDE SEQUENCE</scope>
</reference>